<reference evidence="12 13" key="1">
    <citation type="submission" date="2018-06" db="EMBL/GenBank/DDBJ databases">
        <title>Genomic Encyclopedia of Type Strains, Phase IV (KMG-IV): sequencing the most valuable type-strain genomes for metagenomic binning, comparative biology and taxonomic classification.</title>
        <authorList>
            <person name="Goeker M."/>
        </authorList>
    </citation>
    <scope>NUCLEOTIDE SEQUENCE [LARGE SCALE GENOMIC DNA]</scope>
    <source>
        <strain evidence="12 13">DSM 25520</strain>
    </source>
</reference>
<feature type="active site" description="Proton acceptor" evidence="10">
    <location>
        <position position="180"/>
    </location>
</feature>
<dbReference type="Pfam" id="PF02900">
    <property type="entry name" value="LigB"/>
    <property type="match status" value="1"/>
</dbReference>
<evidence type="ECO:0000256" key="9">
    <source>
        <dbReference type="ARBA" id="ARBA00023004"/>
    </source>
</evidence>
<dbReference type="RefSeq" id="WP_113933751.1">
    <property type="nucleotide sequence ID" value="NZ_JACCEU010000007.1"/>
</dbReference>
<dbReference type="Gene3D" id="3.40.830.10">
    <property type="entry name" value="LigB-like"/>
    <property type="match status" value="1"/>
</dbReference>
<name>A0A366HB97_9BURK</name>
<dbReference type="HAMAP" id="MF_01653">
    <property type="entry name" value="MhpB"/>
    <property type="match status" value="1"/>
</dbReference>
<evidence type="ECO:0000256" key="2">
    <source>
        <dbReference type="ARBA" id="ARBA00001843"/>
    </source>
</evidence>
<feature type="active site" description="Proton donor" evidence="10">
    <location>
        <position position="116"/>
    </location>
</feature>
<dbReference type="AlphaFoldDB" id="A0A366HB97"/>
<keyword evidence="8 10" id="KW-0560">Oxidoreductase</keyword>
<evidence type="ECO:0000256" key="6">
    <source>
        <dbReference type="ARBA" id="ARBA00022797"/>
    </source>
</evidence>
<evidence type="ECO:0000313" key="12">
    <source>
        <dbReference type="EMBL" id="RBP38892.1"/>
    </source>
</evidence>
<accession>A0A366HB97</accession>
<comment type="similarity">
    <text evidence="4 10">Belongs to the LigB/MhpB extradiol dioxygenase family.</text>
</comment>
<evidence type="ECO:0000256" key="10">
    <source>
        <dbReference type="HAMAP-Rule" id="MF_01653"/>
    </source>
</evidence>
<dbReference type="GO" id="GO:0047070">
    <property type="term" value="F:3-carboxyethylcatechol 2,3-dioxygenase activity"/>
    <property type="evidence" value="ECO:0007669"/>
    <property type="project" value="UniProtKB-UniRule"/>
</dbReference>
<organism evidence="12 13">
    <name type="scientific">Eoetvoesiella caeni</name>
    <dbReference type="NCBI Taxonomy" id="645616"/>
    <lineage>
        <taxon>Bacteria</taxon>
        <taxon>Pseudomonadati</taxon>
        <taxon>Pseudomonadota</taxon>
        <taxon>Betaproteobacteria</taxon>
        <taxon>Burkholderiales</taxon>
        <taxon>Alcaligenaceae</taxon>
        <taxon>Eoetvoesiella</taxon>
    </lineage>
</organism>
<evidence type="ECO:0000313" key="13">
    <source>
        <dbReference type="Proteomes" id="UP000253628"/>
    </source>
</evidence>
<keyword evidence="13" id="KW-1185">Reference proteome</keyword>
<protein>
    <recommendedName>
        <fullName evidence="10">2,3-dihydroxyphenylpropionate/2,3-dihydroxicinnamic acid 1,2-dioxygenase</fullName>
        <ecNumber evidence="10">1.13.11.16</ecNumber>
    </recommendedName>
    <alternativeName>
        <fullName evidence="10">3-carboxyethylcatechol 2,3-dioxygenase</fullName>
    </alternativeName>
</protein>
<dbReference type="InterPro" id="IPR023789">
    <property type="entry name" value="DHPP/DHXA_dioxygenase"/>
</dbReference>
<evidence type="ECO:0000256" key="1">
    <source>
        <dbReference type="ARBA" id="ARBA00001748"/>
    </source>
</evidence>
<comment type="catalytic activity">
    <reaction evidence="2 10">
        <text>3-(2,3-dihydroxyphenyl)propanoate + O2 = (2Z,4E)-2-hydroxy-6-oxonona-2,4-dienedioate + H(+)</text>
        <dbReference type="Rhea" id="RHEA:23840"/>
        <dbReference type="ChEBI" id="CHEBI:15378"/>
        <dbReference type="ChEBI" id="CHEBI:15379"/>
        <dbReference type="ChEBI" id="CHEBI:46951"/>
        <dbReference type="ChEBI" id="CHEBI:66887"/>
        <dbReference type="EC" id="1.13.11.16"/>
    </reaction>
</comment>
<dbReference type="UniPathway" id="UPA00714"/>
<evidence type="ECO:0000256" key="8">
    <source>
        <dbReference type="ARBA" id="ARBA00023002"/>
    </source>
</evidence>
<evidence type="ECO:0000256" key="3">
    <source>
        <dbReference type="ARBA" id="ARBA00005207"/>
    </source>
</evidence>
<gene>
    <name evidence="10" type="primary">mhpB</name>
    <name evidence="12" type="ORF">DFR37_106187</name>
</gene>
<keyword evidence="7 10" id="KW-0223">Dioxygenase</keyword>
<evidence type="ECO:0000256" key="5">
    <source>
        <dbReference type="ARBA" id="ARBA00011881"/>
    </source>
</evidence>
<feature type="domain" description="Extradiol ring-cleavage dioxygenase class III enzyme subunit B" evidence="11">
    <location>
        <begin position="7"/>
        <end position="307"/>
    </location>
</feature>
<dbReference type="SUPFAM" id="SSF53213">
    <property type="entry name" value="LigB-like"/>
    <property type="match status" value="1"/>
</dbReference>
<dbReference type="GO" id="GO:0019380">
    <property type="term" value="P:3-phenylpropionate catabolic process"/>
    <property type="evidence" value="ECO:0007669"/>
    <property type="project" value="UniProtKB-UniRule"/>
</dbReference>
<dbReference type="Proteomes" id="UP000253628">
    <property type="component" value="Unassembled WGS sequence"/>
</dbReference>
<evidence type="ECO:0000259" key="11">
    <source>
        <dbReference type="Pfam" id="PF02900"/>
    </source>
</evidence>
<dbReference type="NCBIfam" id="NF009910">
    <property type="entry name" value="PRK13370.1-4"/>
    <property type="match status" value="1"/>
</dbReference>
<sequence length="319" mass="34331">MSSMKLQCLSHTPLMGLVDPDEATVRSAMQALRTLKEDLETFDPELIFLFAPDHYNGFFYDLMPSFCIGAAASSIGDYGCRSGPLNVPGNLAIECVKAVQAAEVDCAVSFRMQVDHGFAQPLELLTGALDRYPVIPVFINSLAAPLPSFKRARLLGNAVGLYAATLGRRVLFMGSGGLSHNPPAPSLAGATPEVAERLIAGRNLSAEQRNARQQRTIDVAREFAGGGSTLHPLNPAWDKDFLERLKQRDLIGFDKVENAQIGLAAGESAHEVKTWLAANAAMAAATGGRYVVRSDYYAPIPEWIAGFSTLQGDEQADYG</sequence>
<keyword evidence="9 10" id="KW-0408">Iron</keyword>
<dbReference type="OrthoDB" id="8673673at2"/>
<evidence type="ECO:0000256" key="4">
    <source>
        <dbReference type="ARBA" id="ARBA00007030"/>
    </source>
</evidence>
<keyword evidence="6 10" id="KW-0058">Aromatic hydrocarbons catabolism</keyword>
<dbReference type="InterPro" id="IPR004183">
    <property type="entry name" value="Xdiol_dOase_suB"/>
</dbReference>
<comment type="catalytic activity">
    <reaction evidence="1 10">
        <text>(2E)-3-(2,3-dihydroxyphenyl)prop-2-enoate + O2 = (2Z,4E,7E)-2-hydroxy-6-oxonona-2,4,7-trienedioate + H(+)</text>
        <dbReference type="Rhea" id="RHEA:25054"/>
        <dbReference type="ChEBI" id="CHEBI:15378"/>
        <dbReference type="ChEBI" id="CHEBI:15379"/>
        <dbReference type="ChEBI" id="CHEBI:58642"/>
        <dbReference type="ChEBI" id="CHEBI:66888"/>
        <dbReference type="EC" id="1.13.11.16"/>
    </reaction>
</comment>
<evidence type="ECO:0000256" key="7">
    <source>
        <dbReference type="ARBA" id="ARBA00022964"/>
    </source>
</evidence>
<comment type="cofactor">
    <cofactor evidence="10">
        <name>Fe(2+)</name>
        <dbReference type="ChEBI" id="CHEBI:29033"/>
    </cofactor>
</comment>
<comment type="caution">
    <text evidence="12">The sequence shown here is derived from an EMBL/GenBank/DDBJ whole genome shotgun (WGS) entry which is preliminary data.</text>
</comment>
<proteinExistence type="inferred from homology"/>
<comment type="subunit">
    <text evidence="5 10">Homotetramer.</text>
</comment>
<dbReference type="EC" id="1.13.11.16" evidence="10"/>
<dbReference type="EMBL" id="QNRQ01000006">
    <property type="protein sequence ID" value="RBP38892.1"/>
    <property type="molecule type" value="Genomic_DNA"/>
</dbReference>
<dbReference type="GO" id="GO:0008198">
    <property type="term" value="F:ferrous iron binding"/>
    <property type="evidence" value="ECO:0007669"/>
    <property type="project" value="InterPro"/>
</dbReference>
<comment type="pathway">
    <text evidence="3 10">Aromatic compound metabolism; 3-phenylpropanoate degradation.</text>
</comment>
<comment type="function">
    <text evidence="10">Catalyzes the non-heme iron(II)-dependent oxidative cleavage of 2,3-dihydroxyphenylpropionic acid and 2,3-dihydroxicinnamic acid into 2-hydroxy-6-ketononadienedioate and 2-hydroxy-6-ketononatrienedioate, respectively.</text>
</comment>